<feature type="domain" description="N-acetyltransferase" evidence="1">
    <location>
        <begin position="1"/>
        <end position="164"/>
    </location>
</feature>
<dbReference type="Gene3D" id="3.40.630.30">
    <property type="match status" value="1"/>
</dbReference>
<dbReference type="CDD" id="cd04301">
    <property type="entry name" value="NAT_SF"/>
    <property type="match status" value="1"/>
</dbReference>
<dbReference type="Proteomes" id="UP001596110">
    <property type="component" value="Unassembled WGS sequence"/>
</dbReference>
<dbReference type="PROSITE" id="PS51186">
    <property type="entry name" value="GNAT"/>
    <property type="match status" value="1"/>
</dbReference>
<proteinExistence type="predicted"/>
<dbReference type="GO" id="GO:0016746">
    <property type="term" value="F:acyltransferase activity"/>
    <property type="evidence" value="ECO:0007669"/>
    <property type="project" value="UniProtKB-KW"/>
</dbReference>
<comment type="caution">
    <text evidence="2">The sequence shown here is derived from an EMBL/GenBank/DDBJ whole genome shotgun (WGS) entry which is preliminary data.</text>
</comment>
<keyword evidence="2" id="KW-0808">Transferase</keyword>
<keyword evidence="2" id="KW-0012">Acyltransferase</keyword>
<name>A0ABW0UCZ6_9STRE</name>
<dbReference type="InterPro" id="IPR000182">
    <property type="entry name" value="GNAT_dom"/>
</dbReference>
<gene>
    <name evidence="2" type="ORF">ACFPQ3_07415</name>
</gene>
<reference evidence="3" key="1">
    <citation type="journal article" date="2019" name="Int. J. Syst. Evol. Microbiol.">
        <title>The Global Catalogue of Microorganisms (GCM) 10K type strain sequencing project: providing services to taxonomists for standard genome sequencing and annotation.</title>
        <authorList>
            <consortium name="The Broad Institute Genomics Platform"/>
            <consortium name="The Broad Institute Genome Sequencing Center for Infectious Disease"/>
            <person name="Wu L."/>
            <person name="Ma J."/>
        </authorList>
    </citation>
    <scope>NUCLEOTIDE SEQUENCE [LARGE SCALE GENOMIC DNA]</scope>
    <source>
        <strain evidence="3">DT43</strain>
    </source>
</reference>
<dbReference type="RefSeq" id="WP_156805116.1">
    <property type="nucleotide sequence ID" value="NZ_JBHSOJ010000016.1"/>
</dbReference>
<dbReference type="InterPro" id="IPR016181">
    <property type="entry name" value="Acyl_CoA_acyltransferase"/>
</dbReference>
<dbReference type="SUPFAM" id="SSF55729">
    <property type="entry name" value="Acyl-CoA N-acyltransferases (Nat)"/>
    <property type="match status" value="1"/>
</dbReference>
<accession>A0ABW0UCZ6</accession>
<dbReference type="EMBL" id="JBHSOJ010000016">
    <property type="protein sequence ID" value="MFC5631407.1"/>
    <property type="molecule type" value="Genomic_DNA"/>
</dbReference>
<evidence type="ECO:0000313" key="2">
    <source>
        <dbReference type="EMBL" id="MFC5631407.1"/>
    </source>
</evidence>
<evidence type="ECO:0000259" key="1">
    <source>
        <dbReference type="PROSITE" id="PS51186"/>
    </source>
</evidence>
<protein>
    <submittedName>
        <fullName evidence="2">GNAT family N-acetyltransferase</fullName>
        <ecNumber evidence="2">2.3.-.-</ecNumber>
    </submittedName>
</protein>
<keyword evidence="3" id="KW-1185">Reference proteome</keyword>
<sequence length="167" mass="19426">MIIRRAELKDVPQIMDICSRGWQETYKDLVPHSYIDQVIEEYYNEERVTKDVLDNSPYYYGYWVAVEDDKVLGCIGGGIDDNNEGHIYVLYVDPNLKRRGIGSHLVDAFTAYQKETYGIEQQWITSAMEGNQIGLSFYEKQGFVFQYATESKQDPSFPKGFHLKRQV</sequence>
<organism evidence="2 3">
    <name type="scientific">Streptococcus caledonicus</name>
    <dbReference type="NCBI Taxonomy" id="2614158"/>
    <lineage>
        <taxon>Bacteria</taxon>
        <taxon>Bacillati</taxon>
        <taxon>Bacillota</taxon>
        <taxon>Bacilli</taxon>
        <taxon>Lactobacillales</taxon>
        <taxon>Streptococcaceae</taxon>
        <taxon>Streptococcus</taxon>
    </lineage>
</organism>
<dbReference type="EC" id="2.3.-.-" evidence="2"/>
<evidence type="ECO:0000313" key="3">
    <source>
        <dbReference type="Proteomes" id="UP001596110"/>
    </source>
</evidence>
<dbReference type="Pfam" id="PF00583">
    <property type="entry name" value="Acetyltransf_1"/>
    <property type="match status" value="1"/>
</dbReference>